<feature type="transmembrane region" description="Helical" evidence="1">
    <location>
        <begin position="12"/>
        <end position="39"/>
    </location>
</feature>
<dbReference type="InterPro" id="IPR019396">
    <property type="entry name" value="TM_Fragile-X-F-assoc"/>
</dbReference>
<comment type="caution">
    <text evidence="2">The sequence shown here is derived from an EMBL/GenBank/DDBJ whole genome shotgun (WGS) entry which is preliminary data.</text>
</comment>
<keyword evidence="1" id="KW-1133">Transmembrane helix</keyword>
<keyword evidence="1" id="KW-0472">Membrane</keyword>
<keyword evidence="3" id="KW-1185">Reference proteome</keyword>
<protein>
    <submittedName>
        <fullName evidence="2">Uncharacterized protein</fullName>
    </submittedName>
</protein>
<proteinExistence type="predicted"/>
<gene>
    <name evidence="2" type="ORF">HMPREF1526_01891</name>
</gene>
<evidence type="ECO:0000313" key="2">
    <source>
        <dbReference type="EMBL" id="EOQ37200.1"/>
    </source>
</evidence>
<reference evidence="2 3" key="1">
    <citation type="submission" date="2013-01" db="EMBL/GenBank/DDBJ databases">
        <title>The Genome Sequence of Butyricicoccus pullicaecorum 1.2.</title>
        <authorList>
            <consortium name="The Broad Institute Genome Sequencing Platform"/>
            <person name="Earl A."/>
            <person name="Ward D."/>
            <person name="Feldgarden M."/>
            <person name="Gevers D."/>
            <person name="Van Immerseel F."/>
            <person name="Eeckhaut V."/>
            <person name="Walker B."/>
            <person name="Young S.K."/>
            <person name="Zeng Q."/>
            <person name="Gargeya S."/>
            <person name="Fitzgerald M."/>
            <person name="Haas B."/>
            <person name="Abouelleil A."/>
            <person name="Alvarado L."/>
            <person name="Arachchi H.M."/>
            <person name="Berlin A.M."/>
            <person name="Chapman S.B."/>
            <person name="Dewar J."/>
            <person name="Goldberg J."/>
            <person name="Griggs A."/>
            <person name="Gujja S."/>
            <person name="Hansen M."/>
            <person name="Howarth C."/>
            <person name="Imamovic A."/>
            <person name="Larimer J."/>
            <person name="McCowan C."/>
            <person name="Murphy C."/>
            <person name="Neiman D."/>
            <person name="Pearson M."/>
            <person name="Priest M."/>
            <person name="Roberts A."/>
            <person name="Saif S."/>
            <person name="Shea T."/>
            <person name="Sisk P."/>
            <person name="Sykes S."/>
            <person name="Wortman J."/>
            <person name="Nusbaum C."/>
            <person name="Birren B."/>
        </authorList>
    </citation>
    <scope>NUCLEOTIDE SEQUENCE [LARGE SCALE GENOMIC DNA]</scope>
    <source>
        <strain evidence="2 3">1.2</strain>
    </source>
</reference>
<sequence length="122" mass="13589">MNNNSNNNGSAGGGIGFCGLLTIAFIVLKLTGVISWSWLWVLAPIWIPAAIVLAVLLVVLIVVLVKEGVQQTEEKQRRQERSLGIDEQARHYGLERQPGETDLELKKRIAFLKQAERRVGNR</sequence>
<keyword evidence="1" id="KW-0812">Transmembrane</keyword>
<dbReference type="EMBL" id="AQOB01000006">
    <property type="protein sequence ID" value="EOQ37200.1"/>
    <property type="molecule type" value="Genomic_DNA"/>
</dbReference>
<organism evidence="2 3">
    <name type="scientific">Butyricicoccus pullicaecorum 1.2</name>
    <dbReference type="NCBI Taxonomy" id="1203606"/>
    <lineage>
        <taxon>Bacteria</taxon>
        <taxon>Bacillati</taxon>
        <taxon>Bacillota</taxon>
        <taxon>Clostridia</taxon>
        <taxon>Eubacteriales</taxon>
        <taxon>Butyricicoccaceae</taxon>
        <taxon>Butyricicoccus</taxon>
    </lineage>
</organism>
<accession>R8VWT2</accession>
<dbReference type="Pfam" id="PF10269">
    <property type="entry name" value="Tmemb_185A"/>
    <property type="match status" value="1"/>
</dbReference>
<feature type="transmembrane region" description="Helical" evidence="1">
    <location>
        <begin position="45"/>
        <end position="65"/>
    </location>
</feature>
<dbReference type="eggNOG" id="ENOG5032Z7E">
    <property type="taxonomic scope" value="Bacteria"/>
</dbReference>
<dbReference type="PATRIC" id="fig|1203606.4.peg.1842"/>
<evidence type="ECO:0000313" key="3">
    <source>
        <dbReference type="Proteomes" id="UP000013981"/>
    </source>
</evidence>
<dbReference type="RefSeq" id="WP_016148025.1">
    <property type="nucleotide sequence ID" value="NZ_KB976104.1"/>
</dbReference>
<dbReference type="HOGENOM" id="CLU_2022453_0_0_9"/>
<dbReference type="Proteomes" id="UP000013981">
    <property type="component" value="Unassembled WGS sequence"/>
</dbReference>
<evidence type="ECO:0000256" key="1">
    <source>
        <dbReference type="SAM" id="Phobius"/>
    </source>
</evidence>
<name>R8VWT2_9FIRM</name>
<dbReference type="AlphaFoldDB" id="R8VWT2"/>